<evidence type="ECO:0000256" key="5">
    <source>
        <dbReference type="ARBA" id="ARBA00023136"/>
    </source>
</evidence>
<evidence type="ECO:0000256" key="2">
    <source>
        <dbReference type="ARBA" id="ARBA00022452"/>
    </source>
</evidence>
<dbReference type="InterPro" id="IPR039910">
    <property type="entry name" value="D15-like"/>
</dbReference>
<evidence type="ECO:0000256" key="1">
    <source>
        <dbReference type="ARBA" id="ARBA00004370"/>
    </source>
</evidence>
<keyword evidence="5" id="KW-0472">Membrane</keyword>
<dbReference type="Gene3D" id="2.40.160.50">
    <property type="entry name" value="membrane protein fhac: a member of the omp85/tpsb transporter family"/>
    <property type="match status" value="1"/>
</dbReference>
<comment type="subcellular location">
    <subcellularLocation>
        <location evidence="1">Membrane</location>
    </subcellularLocation>
</comment>
<dbReference type="PANTHER" id="PTHR12815:SF47">
    <property type="entry name" value="TRANSLOCATION AND ASSEMBLY MODULE SUBUNIT TAMA"/>
    <property type="match status" value="1"/>
</dbReference>
<dbReference type="Pfam" id="PF01103">
    <property type="entry name" value="Omp85"/>
    <property type="match status" value="1"/>
</dbReference>
<dbReference type="InterPro" id="IPR000184">
    <property type="entry name" value="Bac_surfAg_D15"/>
</dbReference>
<keyword evidence="10" id="KW-1185">Reference proteome</keyword>
<dbReference type="PROSITE" id="PS51257">
    <property type="entry name" value="PROKAR_LIPOPROTEIN"/>
    <property type="match status" value="1"/>
</dbReference>
<dbReference type="Gene3D" id="3.10.20.310">
    <property type="entry name" value="membrane protein fhac"/>
    <property type="match status" value="1"/>
</dbReference>
<feature type="domain" description="Bacterial surface antigen (D15)" evidence="8">
    <location>
        <begin position="330"/>
        <end position="603"/>
    </location>
</feature>
<dbReference type="Proteomes" id="UP000018766">
    <property type="component" value="Unassembled WGS sequence"/>
</dbReference>
<evidence type="ECO:0000259" key="8">
    <source>
        <dbReference type="Pfam" id="PF01103"/>
    </source>
</evidence>
<evidence type="ECO:0000256" key="7">
    <source>
        <dbReference type="SAM" id="SignalP"/>
    </source>
</evidence>
<dbReference type="AlphaFoldDB" id="V8FVH9"/>
<gene>
    <name evidence="9" type="ORF">V757_10910</name>
</gene>
<dbReference type="PANTHER" id="PTHR12815">
    <property type="entry name" value="SORTING AND ASSEMBLY MACHINERY SAMM50 PROTEIN FAMILY MEMBER"/>
    <property type="match status" value="1"/>
</dbReference>
<organism evidence="9 10">
    <name type="scientific">Pelistega indica</name>
    <dbReference type="NCBI Taxonomy" id="1414851"/>
    <lineage>
        <taxon>Bacteria</taxon>
        <taxon>Pseudomonadati</taxon>
        <taxon>Pseudomonadota</taxon>
        <taxon>Betaproteobacteria</taxon>
        <taxon>Burkholderiales</taxon>
        <taxon>Alcaligenaceae</taxon>
        <taxon>Pelistega</taxon>
    </lineage>
</organism>
<reference evidence="9 10" key="1">
    <citation type="submission" date="2013-11" db="EMBL/GenBank/DDBJ databases">
        <title>Genomic analysis of Pelistega sp. HM-7.</title>
        <authorList>
            <person name="Kumbhare S.V."/>
            <person name="Shetty S.A."/>
            <person name="Sharma O."/>
            <person name="Dhotre D.P."/>
        </authorList>
    </citation>
    <scope>NUCLEOTIDE SEQUENCE [LARGE SCALE GENOMIC DNA]</scope>
    <source>
        <strain evidence="9 10">HM-7</strain>
    </source>
</reference>
<dbReference type="EMBL" id="AYSV01000115">
    <property type="protein sequence ID" value="ETD67723.1"/>
    <property type="molecule type" value="Genomic_DNA"/>
</dbReference>
<dbReference type="GO" id="GO:0019867">
    <property type="term" value="C:outer membrane"/>
    <property type="evidence" value="ECO:0007669"/>
    <property type="project" value="InterPro"/>
</dbReference>
<evidence type="ECO:0000256" key="4">
    <source>
        <dbReference type="ARBA" id="ARBA00022729"/>
    </source>
</evidence>
<keyword evidence="3" id="KW-0812">Transmembrane</keyword>
<dbReference type="PATRIC" id="fig|1414851.3.peg.2276"/>
<comment type="caution">
    <text evidence="9">The sequence shown here is derived from an EMBL/GenBank/DDBJ whole genome shotgun (WGS) entry which is preliminary data.</text>
</comment>
<evidence type="ECO:0000313" key="9">
    <source>
        <dbReference type="EMBL" id="ETD67723.1"/>
    </source>
</evidence>
<keyword evidence="2" id="KW-1134">Transmembrane beta strand</keyword>
<dbReference type="RefSeq" id="WP_023952679.1">
    <property type="nucleotide sequence ID" value="NZ_AYSV01000115.1"/>
</dbReference>
<accession>V8FVH9</accession>
<feature type="chain" id="PRO_5004769866" description="Bacterial surface antigen (D15) domain-containing protein" evidence="7">
    <location>
        <begin position="24"/>
        <end position="603"/>
    </location>
</feature>
<keyword evidence="6" id="KW-0998">Cell outer membrane</keyword>
<evidence type="ECO:0000313" key="10">
    <source>
        <dbReference type="Proteomes" id="UP000018766"/>
    </source>
</evidence>
<protein>
    <recommendedName>
        <fullName evidence="8">Bacterial surface antigen (D15) domain-containing protein</fullName>
    </recommendedName>
</protein>
<name>V8FVH9_9BURK</name>
<evidence type="ECO:0000256" key="6">
    <source>
        <dbReference type="ARBA" id="ARBA00023237"/>
    </source>
</evidence>
<sequence>MRTAQVMMWAGILSLSCTICVKAAEEPVTNKKPEVVIDPSGLPPDVLTAVNKGVNVIVRQADDQDAGEAARIRRKGHEAVVSALATKGYFNPVVTLEVGEDIGGDTWDVSIEPGEISVVQSANNAFTGRIADPEYASRVKQLRDNWKLPVGKNFINADWSKAKTDLIDKVQEEDFYFARMIRSQAVVDPVASKVDTVTVVDSGPSVTLGHVEVLGLRRVPVSVINRYIQYEPGLRYTQEQLEEWQSRLQATNYFRGVFLKVKNPEDEAIYAERTAQLPLEVKVTEAPARTITGSLSVDDSVGIRGEVLYRHNIVWGLPVTMETGAGVDLDNQRAFLDFYLPPNQNGSVDSFGIMARHSDIQNEEVTRVGIGWRRKREFKLDSQSNVEFENNWALMANYDMVKRKNDPVNPEFKLPSLVATYDILRRDVDDKYNPRSGNLFAMGVGIGHNLKQRKNFYRASARGQLWFPVGKRDIITVRAEVGHVWAGDNTIFPDDFGYRTGGARTIRGYKYYGIGEKAGDSIIGTRALAVASTEYMHYFDDTFGMGVFVDVGDAARRFKDMKLKVGTGVGALIKTPAGPLNLDLAYGHYDKKIRLHFSLGIAF</sequence>
<feature type="signal peptide" evidence="7">
    <location>
        <begin position="1"/>
        <end position="23"/>
    </location>
</feature>
<proteinExistence type="predicted"/>
<evidence type="ECO:0000256" key="3">
    <source>
        <dbReference type="ARBA" id="ARBA00022692"/>
    </source>
</evidence>
<keyword evidence="4 7" id="KW-0732">Signal</keyword>